<accession>A0ABD1JNK8</accession>
<feature type="compositionally biased region" description="Low complexity" evidence="2">
    <location>
        <begin position="77"/>
        <end position="92"/>
    </location>
</feature>
<evidence type="ECO:0000313" key="4">
    <source>
        <dbReference type="EMBL" id="KAL2096361.1"/>
    </source>
</evidence>
<dbReference type="AlphaFoldDB" id="A0ABD1JNK8"/>
<keyword evidence="5" id="KW-1185">Reference proteome</keyword>
<organism evidence="3 5">
    <name type="scientific">Coilia grayii</name>
    <name type="common">Gray's grenadier anchovy</name>
    <dbReference type="NCBI Taxonomy" id="363190"/>
    <lineage>
        <taxon>Eukaryota</taxon>
        <taxon>Metazoa</taxon>
        <taxon>Chordata</taxon>
        <taxon>Craniata</taxon>
        <taxon>Vertebrata</taxon>
        <taxon>Euteleostomi</taxon>
        <taxon>Actinopterygii</taxon>
        <taxon>Neopterygii</taxon>
        <taxon>Teleostei</taxon>
        <taxon>Clupei</taxon>
        <taxon>Clupeiformes</taxon>
        <taxon>Clupeoidei</taxon>
        <taxon>Engraulidae</taxon>
        <taxon>Coilinae</taxon>
        <taxon>Coilia</taxon>
    </lineage>
</organism>
<name>A0ABD1JNK8_9TELE</name>
<dbReference type="PANTHER" id="PTHR16477">
    <property type="entry name" value="COILED-COIL DOMAIN-CONTAINING PROTEIN 106"/>
    <property type="match status" value="1"/>
</dbReference>
<dbReference type="EMBL" id="JBHFQA010000007">
    <property type="protein sequence ID" value="KAL2096361.1"/>
    <property type="molecule type" value="Genomic_DNA"/>
</dbReference>
<dbReference type="Proteomes" id="UP001591681">
    <property type="component" value="Unassembled WGS sequence"/>
</dbReference>
<gene>
    <name evidence="4" type="ORF">ACEWY4_008509</name>
    <name evidence="3" type="ORF">ACEWY4_015576</name>
</gene>
<dbReference type="PANTHER" id="PTHR16477:SF5">
    <property type="entry name" value="COILED-COIL DOMAIN-CONTAINING PROTEIN 106-RELATED"/>
    <property type="match status" value="1"/>
</dbReference>
<proteinExistence type="predicted"/>
<protein>
    <recommendedName>
        <fullName evidence="6">Coiled-coil domain-containing protein 106-like</fullName>
    </recommendedName>
</protein>
<evidence type="ECO:0008006" key="6">
    <source>
        <dbReference type="Google" id="ProtNLM"/>
    </source>
</evidence>
<evidence type="ECO:0000313" key="5">
    <source>
        <dbReference type="Proteomes" id="UP001591681"/>
    </source>
</evidence>
<evidence type="ECO:0000313" key="3">
    <source>
        <dbReference type="EMBL" id="KAL2088677.1"/>
    </source>
</evidence>
<dbReference type="InterPro" id="IPR031591">
    <property type="entry name" value="CCDC106"/>
</dbReference>
<sequence>MMMAKLREDNKLAQQKITHLEDRIKHLEEANLDLKKDKDFLVTQMKASQVEKASHEEKDLKPEIPGFSKTTRHLIVSSSSSPDPSSSSGSQSSDEEDRVKSRKKSKTEYKKAHKHLPQDSHSRSRMTTVEGVIRRYKQALKLFKRLGSMKRAFERLHVDRNTIARTAIVGELAMVFPEVLKRVQEAQAESEKIADFTERCREAVTQEMSEVLTAKKKNGGLLPIVHKHT</sequence>
<dbReference type="Pfam" id="PF15794">
    <property type="entry name" value="CCDC106"/>
    <property type="match status" value="1"/>
</dbReference>
<dbReference type="EMBL" id="JBHFQA010000013">
    <property type="protein sequence ID" value="KAL2088677.1"/>
    <property type="molecule type" value="Genomic_DNA"/>
</dbReference>
<evidence type="ECO:0000256" key="1">
    <source>
        <dbReference type="SAM" id="Coils"/>
    </source>
</evidence>
<feature type="compositionally biased region" description="Basic and acidic residues" evidence="2">
    <location>
        <begin position="52"/>
        <end position="62"/>
    </location>
</feature>
<keyword evidence="1" id="KW-0175">Coiled coil</keyword>
<comment type="caution">
    <text evidence="3">The sequence shown here is derived from an EMBL/GenBank/DDBJ whole genome shotgun (WGS) entry which is preliminary data.</text>
</comment>
<feature type="coiled-coil region" evidence="1">
    <location>
        <begin position="3"/>
        <end position="37"/>
    </location>
</feature>
<reference evidence="3 5" key="1">
    <citation type="submission" date="2024-09" db="EMBL/GenBank/DDBJ databases">
        <title>A chromosome-level genome assembly of Gray's grenadier anchovy, Coilia grayii.</title>
        <authorList>
            <person name="Fu Z."/>
        </authorList>
    </citation>
    <scope>NUCLEOTIDE SEQUENCE [LARGE SCALE GENOMIC DNA]</scope>
    <source>
        <strain evidence="3">G4</strain>
        <tissue evidence="3">Muscle</tissue>
    </source>
</reference>
<feature type="region of interest" description="Disordered" evidence="2">
    <location>
        <begin position="49"/>
        <end position="129"/>
    </location>
</feature>
<feature type="compositionally biased region" description="Basic and acidic residues" evidence="2">
    <location>
        <begin position="106"/>
        <end position="122"/>
    </location>
</feature>
<evidence type="ECO:0000256" key="2">
    <source>
        <dbReference type="SAM" id="MobiDB-lite"/>
    </source>
</evidence>